<evidence type="ECO:0000313" key="2">
    <source>
        <dbReference type="Proteomes" id="UP001431221"/>
    </source>
</evidence>
<keyword evidence="2" id="KW-1185">Reference proteome</keyword>
<reference evidence="1" key="1">
    <citation type="submission" date="2022-04" db="EMBL/GenBank/DDBJ databases">
        <title>Roseibium sp. CAU 1639 isolated from mud.</title>
        <authorList>
            <person name="Kim W."/>
        </authorList>
    </citation>
    <scope>NUCLEOTIDE SEQUENCE</scope>
    <source>
        <strain evidence="1">CAU 1639</strain>
    </source>
</reference>
<protein>
    <submittedName>
        <fullName evidence="1">Type VI secretion system amidase effector protein Tae4</fullName>
    </submittedName>
</protein>
<dbReference type="Proteomes" id="UP001431221">
    <property type="component" value="Unassembled WGS sequence"/>
</dbReference>
<gene>
    <name evidence="1" type="ORF">M0H32_21920</name>
</gene>
<dbReference type="Pfam" id="PF14113">
    <property type="entry name" value="Tae4"/>
    <property type="match status" value="1"/>
</dbReference>
<sequence>MTLRIEVVSIAYTGGDIGDDIRASFKVNGSVAQKDFKLAKGKTWTPPIRWILLNDTKSPTAAGATQNVLITITERDAFINDVGSSTFTFTVPKHSFREKTFTHTVTVTEDSTTATFTVTFKIRCIHLLFETLWANHPTTRGNNDPCQTGGKSNYDNQCAIRMGLTLERSSVSLSGFNGAHCWHGHGREHVLRVEELIAWLQSQTTRLGTPVTHTSVTSADFANKLGIAAFINFWGTGNQGDHIDLWNGKIVRKGDPNYFQRSERVVFWQL</sequence>
<evidence type="ECO:0000313" key="1">
    <source>
        <dbReference type="EMBL" id="MCK7614837.1"/>
    </source>
</evidence>
<dbReference type="InterPro" id="IPR025562">
    <property type="entry name" value="Tae4"/>
</dbReference>
<organism evidence="1 2">
    <name type="scientific">Roseibium sediminicola</name>
    <dbReference type="NCBI Taxonomy" id="2933272"/>
    <lineage>
        <taxon>Bacteria</taxon>
        <taxon>Pseudomonadati</taxon>
        <taxon>Pseudomonadota</taxon>
        <taxon>Alphaproteobacteria</taxon>
        <taxon>Hyphomicrobiales</taxon>
        <taxon>Stappiaceae</taxon>
        <taxon>Roseibium</taxon>
    </lineage>
</organism>
<dbReference type="EMBL" id="JALNMJ010000019">
    <property type="protein sequence ID" value="MCK7614837.1"/>
    <property type="molecule type" value="Genomic_DNA"/>
</dbReference>
<dbReference type="Gene3D" id="3.90.1720.70">
    <property type="match status" value="1"/>
</dbReference>
<name>A0ABT0GZI4_9HYPH</name>
<accession>A0ABT0GZI4</accession>
<dbReference type="RefSeq" id="WP_248157655.1">
    <property type="nucleotide sequence ID" value="NZ_JALNMJ010000019.1"/>
</dbReference>
<proteinExistence type="predicted"/>
<comment type="caution">
    <text evidence="1">The sequence shown here is derived from an EMBL/GenBank/DDBJ whole genome shotgun (WGS) entry which is preliminary data.</text>
</comment>